<dbReference type="Pfam" id="PF00929">
    <property type="entry name" value="RNase_T"/>
    <property type="match status" value="1"/>
</dbReference>
<keyword evidence="1" id="KW-0540">Nuclease</keyword>
<evidence type="ECO:0000259" key="4">
    <source>
        <dbReference type="SMART" id="SM00479"/>
    </source>
</evidence>
<dbReference type="CDD" id="cd06127">
    <property type="entry name" value="DEDDh"/>
    <property type="match status" value="1"/>
</dbReference>
<dbReference type="GO" id="GO:0008408">
    <property type="term" value="F:3'-5' exonuclease activity"/>
    <property type="evidence" value="ECO:0007669"/>
    <property type="project" value="TreeGrafter"/>
</dbReference>
<dbReference type="InterPro" id="IPR013520">
    <property type="entry name" value="Ribonucl_H"/>
</dbReference>
<dbReference type="SUPFAM" id="SSF53098">
    <property type="entry name" value="Ribonuclease H-like"/>
    <property type="match status" value="1"/>
</dbReference>
<reference evidence="5 6" key="1">
    <citation type="submission" date="2018-12" db="EMBL/GenBank/DDBJ databases">
        <title>Genome Sequence of Candidatus Viridilinea halotolerans isolated from saline sulfide-rich spring.</title>
        <authorList>
            <person name="Grouzdev D.S."/>
            <person name="Burganskaya E.I."/>
            <person name="Krutkina M.S."/>
            <person name="Sukhacheva M.V."/>
            <person name="Gorlenko V.M."/>
        </authorList>
    </citation>
    <scope>NUCLEOTIDE SEQUENCE [LARGE SCALE GENOMIC DNA]</scope>
    <source>
        <strain evidence="5">Chok-6</strain>
    </source>
</reference>
<evidence type="ECO:0000313" key="5">
    <source>
        <dbReference type="EMBL" id="RRR74011.1"/>
    </source>
</evidence>
<dbReference type="EMBL" id="RSAS01000301">
    <property type="protein sequence ID" value="RRR74011.1"/>
    <property type="molecule type" value="Genomic_DNA"/>
</dbReference>
<gene>
    <name evidence="5" type="ORF">EI684_07880</name>
</gene>
<dbReference type="PANTHER" id="PTHR30231">
    <property type="entry name" value="DNA POLYMERASE III SUBUNIT EPSILON"/>
    <property type="match status" value="1"/>
</dbReference>
<keyword evidence="3 5" id="KW-0269">Exonuclease</keyword>
<dbReference type="Proteomes" id="UP000280307">
    <property type="component" value="Unassembled WGS sequence"/>
</dbReference>
<dbReference type="InterPro" id="IPR012337">
    <property type="entry name" value="RNaseH-like_sf"/>
</dbReference>
<accession>A0A426U2W4</accession>
<evidence type="ECO:0000256" key="1">
    <source>
        <dbReference type="ARBA" id="ARBA00022722"/>
    </source>
</evidence>
<comment type="caution">
    <text evidence="5">The sequence shown here is derived from an EMBL/GenBank/DDBJ whole genome shotgun (WGS) entry which is preliminary data.</text>
</comment>
<dbReference type="GO" id="GO:0003676">
    <property type="term" value="F:nucleic acid binding"/>
    <property type="evidence" value="ECO:0007669"/>
    <property type="project" value="InterPro"/>
</dbReference>
<dbReference type="InterPro" id="IPR036397">
    <property type="entry name" value="RNaseH_sf"/>
</dbReference>
<dbReference type="SMART" id="SM00479">
    <property type="entry name" value="EXOIII"/>
    <property type="match status" value="1"/>
</dbReference>
<protein>
    <submittedName>
        <fullName evidence="5">3'-5' exonuclease</fullName>
    </submittedName>
</protein>
<keyword evidence="2" id="KW-0378">Hydrolase</keyword>
<evidence type="ECO:0000256" key="3">
    <source>
        <dbReference type="ARBA" id="ARBA00022839"/>
    </source>
</evidence>
<dbReference type="AlphaFoldDB" id="A0A426U2W4"/>
<organism evidence="5 6">
    <name type="scientific">Candidatus Viridilinea halotolerans</name>
    <dbReference type="NCBI Taxonomy" id="2491704"/>
    <lineage>
        <taxon>Bacteria</taxon>
        <taxon>Bacillati</taxon>
        <taxon>Chloroflexota</taxon>
        <taxon>Chloroflexia</taxon>
        <taxon>Chloroflexales</taxon>
        <taxon>Chloroflexineae</taxon>
        <taxon>Oscillochloridaceae</taxon>
        <taxon>Candidatus Viridilinea</taxon>
    </lineage>
</organism>
<feature type="domain" description="Exonuclease" evidence="4">
    <location>
        <begin position="56"/>
        <end position="207"/>
    </location>
</feature>
<proteinExistence type="predicted"/>
<sequence length="209" mass="23721">MYAHKLVRWEHGWQCEVCLCSWKLQPRKLCLGFPWRPIDQRAAAIQWARESLRRTDVVILDTETTGLGGDAQIIELAVIAMNGSILLNTLMRPTVPIEPEASRVHKITWEQLAQAPSLIALESYLRKLFHNRTVLAYNAPFDRRLLAQTCAAQRIPRIVARDWEDICAAYTHFISPGGGKHTRLNGGHRALDDCQAALRRIQKMAAADF</sequence>
<evidence type="ECO:0000256" key="2">
    <source>
        <dbReference type="ARBA" id="ARBA00022801"/>
    </source>
</evidence>
<evidence type="ECO:0000313" key="6">
    <source>
        <dbReference type="Proteomes" id="UP000280307"/>
    </source>
</evidence>
<dbReference type="Gene3D" id="3.30.420.10">
    <property type="entry name" value="Ribonuclease H-like superfamily/Ribonuclease H"/>
    <property type="match status" value="1"/>
</dbReference>
<name>A0A426U2W4_9CHLR</name>
<dbReference type="PANTHER" id="PTHR30231:SF4">
    <property type="entry name" value="PROTEIN NEN2"/>
    <property type="match status" value="1"/>
</dbReference>